<feature type="compositionally biased region" description="Low complexity" evidence="1">
    <location>
        <begin position="31"/>
        <end position="56"/>
    </location>
</feature>
<reference evidence="2 3" key="1">
    <citation type="submission" date="2021-06" db="EMBL/GenBank/DDBJ databases">
        <authorList>
            <person name="Kallberg Y."/>
            <person name="Tangrot J."/>
            <person name="Rosling A."/>
        </authorList>
    </citation>
    <scope>NUCLEOTIDE SEQUENCE [LARGE SCALE GENOMIC DNA]</scope>
    <source>
        <strain evidence="2 3">120-4 pot B 10/14</strain>
    </source>
</reference>
<evidence type="ECO:0000256" key="1">
    <source>
        <dbReference type="SAM" id="MobiDB-lite"/>
    </source>
</evidence>
<gene>
    <name evidence="2" type="ORF">GMARGA_LOCUS843</name>
</gene>
<name>A0ABM8VXM7_GIGMA</name>
<dbReference type="EMBL" id="CAJVQB010000169">
    <property type="protein sequence ID" value="CAG8472476.1"/>
    <property type="molecule type" value="Genomic_DNA"/>
</dbReference>
<proteinExistence type="predicted"/>
<feature type="compositionally biased region" description="Polar residues" evidence="1">
    <location>
        <begin position="10"/>
        <end position="30"/>
    </location>
</feature>
<protein>
    <submittedName>
        <fullName evidence="2">198_t:CDS:1</fullName>
    </submittedName>
</protein>
<organism evidence="2 3">
    <name type="scientific">Gigaspora margarita</name>
    <dbReference type="NCBI Taxonomy" id="4874"/>
    <lineage>
        <taxon>Eukaryota</taxon>
        <taxon>Fungi</taxon>
        <taxon>Fungi incertae sedis</taxon>
        <taxon>Mucoromycota</taxon>
        <taxon>Glomeromycotina</taxon>
        <taxon>Glomeromycetes</taxon>
        <taxon>Diversisporales</taxon>
        <taxon>Gigasporaceae</taxon>
        <taxon>Gigaspora</taxon>
    </lineage>
</organism>
<evidence type="ECO:0000313" key="2">
    <source>
        <dbReference type="EMBL" id="CAG8472476.1"/>
    </source>
</evidence>
<dbReference type="Proteomes" id="UP000789901">
    <property type="component" value="Unassembled WGS sequence"/>
</dbReference>
<sequence length="56" mass="5591">MPKAFPVPISATSSPSTSNAQNVSGASSKVTTANKDTATTTRISASSSPSTSNSHH</sequence>
<feature type="region of interest" description="Disordered" evidence="1">
    <location>
        <begin position="1"/>
        <end position="56"/>
    </location>
</feature>
<comment type="caution">
    <text evidence="2">The sequence shown here is derived from an EMBL/GenBank/DDBJ whole genome shotgun (WGS) entry which is preliminary data.</text>
</comment>
<evidence type="ECO:0000313" key="3">
    <source>
        <dbReference type="Proteomes" id="UP000789901"/>
    </source>
</evidence>
<accession>A0ABM8VXM7</accession>
<keyword evidence="3" id="KW-1185">Reference proteome</keyword>